<comment type="caution">
    <text evidence="6">The sequence shown here is derived from an EMBL/GenBank/DDBJ whole genome shotgun (WGS) entry which is preliminary data.</text>
</comment>
<name>A0A117M2L8_9FIRM</name>
<dbReference type="InterPro" id="IPR020013">
    <property type="entry name" value="Flagellar_FlgE/F/G"/>
</dbReference>
<gene>
    <name evidence="6" type="ORF">XD97_0766</name>
</gene>
<dbReference type="PANTHER" id="PTHR30435">
    <property type="entry name" value="FLAGELLAR PROTEIN"/>
    <property type="match status" value="1"/>
</dbReference>
<evidence type="ECO:0000256" key="2">
    <source>
        <dbReference type="RuleBase" id="RU362116"/>
    </source>
</evidence>
<evidence type="ECO:0000256" key="1">
    <source>
        <dbReference type="ARBA" id="ARBA00009677"/>
    </source>
</evidence>
<keyword evidence="6" id="KW-0969">Cilium</keyword>
<dbReference type="AlphaFoldDB" id="A0A117M2L8"/>
<dbReference type="NCBIfam" id="TIGR03506">
    <property type="entry name" value="FlgEFG_subfam"/>
    <property type="match status" value="1"/>
</dbReference>
<dbReference type="EMBL" id="LGGS01000189">
    <property type="protein sequence ID" value="KUK80951.1"/>
    <property type="molecule type" value="Genomic_DNA"/>
</dbReference>
<dbReference type="InterPro" id="IPR010930">
    <property type="entry name" value="Flg_bb/hook_C_dom"/>
</dbReference>
<dbReference type="GO" id="GO:0009425">
    <property type="term" value="C:bacterial-type flagellum basal body"/>
    <property type="evidence" value="ECO:0007669"/>
    <property type="project" value="UniProtKB-SubCell"/>
</dbReference>
<dbReference type="InterPro" id="IPR037925">
    <property type="entry name" value="FlgE/F/G-like"/>
</dbReference>
<keyword evidence="6" id="KW-0966">Cell projection</keyword>
<dbReference type="Proteomes" id="UP000054705">
    <property type="component" value="Unassembled WGS sequence"/>
</dbReference>
<evidence type="ECO:0000259" key="3">
    <source>
        <dbReference type="Pfam" id="PF00460"/>
    </source>
</evidence>
<dbReference type="InterPro" id="IPR053967">
    <property type="entry name" value="LlgE_F_G-like_D1"/>
</dbReference>
<keyword evidence="2" id="KW-0975">Bacterial flagellum</keyword>
<dbReference type="PANTHER" id="PTHR30435:SF19">
    <property type="entry name" value="FLAGELLAR BASAL-BODY ROD PROTEIN FLGG"/>
    <property type="match status" value="1"/>
</dbReference>
<evidence type="ECO:0000313" key="6">
    <source>
        <dbReference type="EMBL" id="KUK80951.1"/>
    </source>
</evidence>
<dbReference type="SUPFAM" id="SSF117143">
    <property type="entry name" value="Flagellar hook protein flgE"/>
    <property type="match status" value="1"/>
</dbReference>
<accession>A0A117M2L8</accession>
<comment type="similarity">
    <text evidence="1 2">Belongs to the flagella basal body rod proteins family.</text>
</comment>
<evidence type="ECO:0000259" key="4">
    <source>
        <dbReference type="Pfam" id="PF06429"/>
    </source>
</evidence>
<dbReference type="Pfam" id="PF00460">
    <property type="entry name" value="Flg_bb_rod"/>
    <property type="match status" value="1"/>
</dbReference>
<dbReference type="GO" id="GO:0071978">
    <property type="term" value="P:bacterial-type flagellum-dependent swarming motility"/>
    <property type="evidence" value="ECO:0007669"/>
    <property type="project" value="TreeGrafter"/>
</dbReference>
<organism evidence="6 7">
    <name type="scientific">Pelotomaculum thermopropionicum</name>
    <dbReference type="NCBI Taxonomy" id="110500"/>
    <lineage>
        <taxon>Bacteria</taxon>
        <taxon>Bacillati</taxon>
        <taxon>Bacillota</taxon>
        <taxon>Clostridia</taxon>
        <taxon>Eubacteriales</taxon>
        <taxon>Desulfotomaculaceae</taxon>
        <taxon>Pelotomaculum</taxon>
    </lineage>
</organism>
<sequence>MLRGLYSAASGMDVQQEKIETLAKNLANAATPGYKKDVVQAQSFPELLLIQQGGPQRRAVTHAAARKIGFMPSGTGIEKVFTEYTGSGGVKETRNPTDMMLKGPGFFAVNVPTREDPGRVCYTRNGAFKVDEEGYLVAFGNLHVLGEAGPVRVGDGDFKVNHDGTVVSGGMPQGKLRLVEFDDLEVLNKETDSIFVDTTGEAGRQADVTTVRQGFLEVSNVDAVKEVTALMEMMRVYETSQRLIIQQDQLLGKAVNQVGSLR</sequence>
<reference evidence="7" key="1">
    <citation type="journal article" date="2015" name="MBio">
        <title>Genome-Resolved Metagenomic Analysis Reveals Roles for Candidate Phyla and Other Microbial Community Members in Biogeochemical Transformations in Oil Reservoirs.</title>
        <authorList>
            <person name="Hu P."/>
            <person name="Tom L."/>
            <person name="Singh A."/>
            <person name="Thomas B.C."/>
            <person name="Baker B.J."/>
            <person name="Piceno Y.M."/>
            <person name="Andersen G.L."/>
            <person name="Banfield J.F."/>
        </authorList>
    </citation>
    <scope>NUCLEOTIDE SEQUENCE [LARGE SCALE GENOMIC DNA]</scope>
</reference>
<feature type="domain" description="Flagellar basal body rod protein N-terminal" evidence="3">
    <location>
        <begin position="5"/>
        <end position="35"/>
    </location>
</feature>
<evidence type="ECO:0000313" key="7">
    <source>
        <dbReference type="Proteomes" id="UP000054705"/>
    </source>
</evidence>
<feature type="domain" description="Flagellar hook protein FlgE/F/G-like D1" evidence="5">
    <location>
        <begin position="101"/>
        <end position="166"/>
    </location>
</feature>
<evidence type="ECO:0000259" key="5">
    <source>
        <dbReference type="Pfam" id="PF22692"/>
    </source>
</evidence>
<dbReference type="Pfam" id="PF06429">
    <property type="entry name" value="Flg_bbr_C"/>
    <property type="match status" value="1"/>
</dbReference>
<feature type="domain" description="Flagellar basal-body/hook protein C-terminal" evidence="4">
    <location>
        <begin position="212"/>
        <end position="256"/>
    </location>
</feature>
<proteinExistence type="inferred from homology"/>
<protein>
    <submittedName>
        <fullName evidence="6">Flagellar hook protein FlgE</fullName>
    </submittedName>
</protein>
<dbReference type="Pfam" id="PF22692">
    <property type="entry name" value="LlgE_F_G_D1"/>
    <property type="match status" value="1"/>
</dbReference>
<keyword evidence="6" id="KW-0282">Flagellum</keyword>
<comment type="subcellular location">
    <subcellularLocation>
        <location evidence="2">Bacterial flagellum basal body</location>
    </subcellularLocation>
</comment>
<dbReference type="InterPro" id="IPR001444">
    <property type="entry name" value="Flag_bb_rod_N"/>
</dbReference>